<evidence type="ECO:0000313" key="8">
    <source>
        <dbReference type="EMBL" id="EEN69894.1"/>
    </source>
</evidence>
<keyword evidence="4" id="KW-0472">Membrane</keyword>
<keyword evidence="2" id="KW-0547">Nucleotide-binding</keyword>
<organism evidence="8">
    <name type="scientific">Branchiostoma floridae</name>
    <name type="common">Florida lancelet</name>
    <name type="synonym">Amphioxus</name>
    <dbReference type="NCBI Taxonomy" id="7739"/>
    <lineage>
        <taxon>Eukaryota</taxon>
        <taxon>Metazoa</taxon>
        <taxon>Chordata</taxon>
        <taxon>Cephalochordata</taxon>
        <taxon>Leptocardii</taxon>
        <taxon>Amphioxiformes</taxon>
        <taxon>Branchiostomatidae</taxon>
        <taxon>Branchiostoma</taxon>
    </lineage>
</organism>
<evidence type="ECO:0000256" key="2">
    <source>
        <dbReference type="ARBA" id="ARBA00022741"/>
    </source>
</evidence>
<evidence type="ECO:0000256" key="1">
    <source>
        <dbReference type="ARBA" id="ARBA00004167"/>
    </source>
</evidence>
<evidence type="ECO:0000256" key="5">
    <source>
        <dbReference type="ARBA" id="ARBA00023170"/>
    </source>
</evidence>
<dbReference type="PANTHER" id="PTHR46877">
    <property type="entry name" value="EPH RECEPTOR A5"/>
    <property type="match status" value="1"/>
</dbReference>
<dbReference type="SMART" id="SM00615">
    <property type="entry name" value="EPH_lbd"/>
    <property type="match status" value="1"/>
</dbReference>
<dbReference type="SUPFAM" id="SSF49785">
    <property type="entry name" value="Galactose-binding domain-like"/>
    <property type="match status" value="1"/>
</dbReference>
<dbReference type="PROSITE" id="PS51550">
    <property type="entry name" value="EPH_LBD"/>
    <property type="match status" value="1"/>
</dbReference>
<feature type="domain" description="Eph LBD" evidence="7">
    <location>
        <begin position="28"/>
        <end position="266"/>
    </location>
</feature>
<evidence type="ECO:0000259" key="7">
    <source>
        <dbReference type="PROSITE" id="PS51550"/>
    </source>
</evidence>
<feature type="signal peptide" evidence="6">
    <location>
        <begin position="1"/>
        <end position="26"/>
    </location>
</feature>
<gene>
    <name evidence="8" type="ORF">BRAFLDRAFT_71989</name>
</gene>
<dbReference type="Pfam" id="PF25599">
    <property type="entry name" value="Ephrin_CRD"/>
    <property type="match status" value="1"/>
</dbReference>
<dbReference type="Pfam" id="PF01404">
    <property type="entry name" value="Ephrin_lbd"/>
    <property type="match status" value="1"/>
</dbReference>
<evidence type="ECO:0000256" key="3">
    <source>
        <dbReference type="ARBA" id="ARBA00022840"/>
    </source>
</evidence>
<dbReference type="CDD" id="cd10319">
    <property type="entry name" value="EphR_LBD"/>
    <property type="match status" value="1"/>
</dbReference>
<name>C3XPM3_BRAFL</name>
<dbReference type="AlphaFoldDB" id="C3XPM3"/>
<reference evidence="8" key="1">
    <citation type="journal article" date="2008" name="Nature">
        <title>The amphioxus genome and the evolution of the chordate karyotype.</title>
        <authorList>
            <consortium name="US DOE Joint Genome Institute (JGI-PGF)"/>
            <person name="Putnam N.H."/>
            <person name="Butts T."/>
            <person name="Ferrier D.E.K."/>
            <person name="Furlong R.F."/>
            <person name="Hellsten U."/>
            <person name="Kawashima T."/>
            <person name="Robinson-Rechavi M."/>
            <person name="Shoguchi E."/>
            <person name="Terry A."/>
            <person name="Yu J.-K."/>
            <person name="Benito-Gutierrez E.L."/>
            <person name="Dubchak I."/>
            <person name="Garcia-Fernandez J."/>
            <person name="Gibson-Brown J.J."/>
            <person name="Grigoriev I.V."/>
            <person name="Horton A.C."/>
            <person name="de Jong P.J."/>
            <person name="Jurka J."/>
            <person name="Kapitonov V.V."/>
            <person name="Kohara Y."/>
            <person name="Kuroki Y."/>
            <person name="Lindquist E."/>
            <person name="Lucas S."/>
            <person name="Osoegawa K."/>
            <person name="Pennacchio L.A."/>
            <person name="Salamov A.A."/>
            <person name="Satou Y."/>
            <person name="Sauka-Spengler T."/>
            <person name="Schmutz J."/>
            <person name="Shin-I T."/>
            <person name="Toyoda A."/>
            <person name="Bronner-Fraser M."/>
            <person name="Fujiyama A."/>
            <person name="Holland L.Z."/>
            <person name="Holland P.W.H."/>
            <person name="Satoh N."/>
            <person name="Rokhsar D.S."/>
        </authorList>
    </citation>
    <scope>NUCLEOTIDE SEQUENCE [LARGE SCALE GENOMIC DNA]</scope>
    <source>
        <strain evidence="8">S238N-H82</strain>
        <tissue evidence="8">Testes</tissue>
    </source>
</reference>
<dbReference type="InterPro" id="IPR008979">
    <property type="entry name" value="Galactose-bd-like_sf"/>
</dbReference>
<dbReference type="InParanoid" id="C3XPM3"/>
<dbReference type="InterPro" id="IPR050449">
    <property type="entry name" value="Ephrin_rcpt_TKs"/>
</dbReference>
<dbReference type="PANTHER" id="PTHR46877:SF14">
    <property type="entry name" value="RECEPTOR PROTEIN-TYROSINE KINASE"/>
    <property type="match status" value="1"/>
</dbReference>
<keyword evidence="6" id="KW-0732">Signal</keyword>
<feature type="chain" id="PRO_5002933013" description="Eph LBD domain-containing protein" evidence="6">
    <location>
        <begin position="27"/>
        <end position="366"/>
    </location>
</feature>
<dbReference type="eggNOG" id="KOG0196">
    <property type="taxonomic scope" value="Eukaryota"/>
</dbReference>
<sequence>MAAGRTAQTSAFALWTIFVWIFTVEAAEEVLLDTRSMSTLAGWTVNPTNSRAASRLRSNPGNDEDSCPLGLRNNSVPGNDENFCLPGWRSNSLLCQVNKMSLKTVTDRITWIEVSNLSPDTGHPVRTYQVCQVQREDQNNWLRTEWIPKKEGQRIYVEIRFSIRECRDIPNVVSCKETFDFYYFESDQDDATDEYPAWNESAYTKVDRIAADGRFSNVNVQEINKEIRNIGPITKDGFYLAFQDSGACMSLLSVRVYYKVCPTVAHSLATFNKTVTGPEVTSLVQAAGSCVPNAEVEAQPTVQCTSDGKWTLFAGGCRCLPGHEPESDGCTGGSEGCGKAARKIGPEINRTDEWDAAFPRPPPAFR</sequence>
<dbReference type="EMBL" id="GG666451">
    <property type="protein sequence ID" value="EEN69894.1"/>
    <property type="molecule type" value="Genomic_DNA"/>
</dbReference>
<protein>
    <recommendedName>
        <fullName evidence="7">Eph LBD domain-containing protein</fullName>
    </recommendedName>
</protein>
<dbReference type="InterPro" id="IPR001090">
    <property type="entry name" value="Ephrin_rcpt_lig-bd_dom"/>
</dbReference>
<dbReference type="GO" id="GO:0005524">
    <property type="term" value="F:ATP binding"/>
    <property type="evidence" value="ECO:0007669"/>
    <property type="project" value="UniProtKB-KW"/>
</dbReference>
<dbReference type="Gene3D" id="2.60.120.260">
    <property type="entry name" value="Galactose-binding domain-like"/>
    <property type="match status" value="1"/>
</dbReference>
<keyword evidence="3" id="KW-0067">ATP-binding</keyword>
<evidence type="ECO:0000256" key="4">
    <source>
        <dbReference type="ARBA" id="ARBA00023136"/>
    </source>
</evidence>
<dbReference type="STRING" id="7739.C3XPM3"/>
<accession>C3XPM3</accession>
<comment type="subcellular location">
    <subcellularLocation>
        <location evidence="1">Membrane</location>
        <topology evidence="1">Single-pass membrane protein</topology>
    </subcellularLocation>
</comment>
<keyword evidence="5" id="KW-0675">Receptor</keyword>
<proteinExistence type="predicted"/>
<dbReference type="Gene3D" id="2.60.40.1770">
    <property type="entry name" value="ephrin a2 ectodomain"/>
    <property type="match status" value="1"/>
</dbReference>
<evidence type="ECO:0000256" key="6">
    <source>
        <dbReference type="SAM" id="SignalP"/>
    </source>
</evidence>
<dbReference type="GO" id="GO:0016020">
    <property type="term" value="C:membrane"/>
    <property type="evidence" value="ECO:0007669"/>
    <property type="project" value="UniProtKB-SubCell"/>
</dbReference>